<dbReference type="Proteomes" id="UP000663671">
    <property type="component" value="Chromosome 4"/>
</dbReference>
<dbReference type="OrthoDB" id="67027at2759"/>
<dbReference type="EMBL" id="CP069110">
    <property type="protein sequence ID" value="QSS59826.1"/>
    <property type="molecule type" value="Genomic_DNA"/>
</dbReference>
<protein>
    <recommendedName>
        <fullName evidence="3">RNase III domain-containing protein</fullName>
    </recommendedName>
</protein>
<dbReference type="VEuPathDB" id="FungiDB:I7I51_04622"/>
<dbReference type="GO" id="GO:0004525">
    <property type="term" value="F:ribonuclease III activity"/>
    <property type="evidence" value="ECO:0007669"/>
    <property type="project" value="InterPro"/>
</dbReference>
<reference evidence="1" key="1">
    <citation type="submission" date="2021-01" db="EMBL/GenBank/DDBJ databases">
        <title>Chromosome-level genome assembly of a human fungal pathogen reveals clustering of transcriptionally co-regulated genes.</title>
        <authorList>
            <person name="Voorhies M."/>
            <person name="Cohen S."/>
            <person name="Shea T.P."/>
            <person name="Petrus S."/>
            <person name="Munoz J.F."/>
            <person name="Poplawski S."/>
            <person name="Goldman W.E."/>
            <person name="Michael T."/>
            <person name="Cuomo C.A."/>
            <person name="Sil A."/>
            <person name="Beyhan S."/>
        </authorList>
    </citation>
    <scope>NUCLEOTIDE SEQUENCE</scope>
    <source>
        <strain evidence="1">WU24</strain>
    </source>
</reference>
<evidence type="ECO:0000313" key="2">
    <source>
        <dbReference type="Proteomes" id="UP000663671"/>
    </source>
</evidence>
<evidence type="ECO:0008006" key="3">
    <source>
        <dbReference type="Google" id="ProtNLM"/>
    </source>
</evidence>
<evidence type="ECO:0000313" key="1">
    <source>
        <dbReference type="EMBL" id="QSS59826.1"/>
    </source>
</evidence>
<gene>
    <name evidence="1" type="ORF">I7I51_04622</name>
</gene>
<dbReference type="SUPFAM" id="SSF69065">
    <property type="entry name" value="RNase III domain-like"/>
    <property type="match status" value="1"/>
</dbReference>
<organism evidence="1 2">
    <name type="scientific">Ajellomyces capsulatus</name>
    <name type="common">Darling's disease fungus</name>
    <name type="synonym">Histoplasma capsulatum</name>
    <dbReference type="NCBI Taxonomy" id="5037"/>
    <lineage>
        <taxon>Eukaryota</taxon>
        <taxon>Fungi</taxon>
        <taxon>Dikarya</taxon>
        <taxon>Ascomycota</taxon>
        <taxon>Pezizomycotina</taxon>
        <taxon>Eurotiomycetes</taxon>
        <taxon>Eurotiomycetidae</taxon>
        <taxon>Onygenales</taxon>
        <taxon>Ajellomycetaceae</taxon>
        <taxon>Histoplasma</taxon>
    </lineage>
</organism>
<dbReference type="GO" id="GO:0006396">
    <property type="term" value="P:RNA processing"/>
    <property type="evidence" value="ECO:0007669"/>
    <property type="project" value="InterPro"/>
</dbReference>
<sequence length="144" mass="15592">MNPVVSLRDDILIEIEKATGYSFTNPAFCLTALQTAGCVAAGGQKSLAQVGDAALRLALVTIGYGKGASRDRQRIRTRASNSHLADQGFERGFDEYVYRIGGVDISRKMMATAVQAVLGAVFLDCNKNMSVFLEVIEVLDLSWN</sequence>
<accession>A0A8A1M058</accession>
<proteinExistence type="predicted"/>
<name>A0A8A1M058_AJECA</name>
<dbReference type="AlphaFoldDB" id="A0A8A1M058"/>
<dbReference type="Gene3D" id="1.10.1520.10">
    <property type="entry name" value="Ribonuclease III domain"/>
    <property type="match status" value="1"/>
</dbReference>
<dbReference type="InterPro" id="IPR036389">
    <property type="entry name" value="RNase_III_sf"/>
</dbReference>